<proteinExistence type="predicted"/>
<dbReference type="PATRIC" id="fig|237368.3.peg.2694"/>
<protein>
    <submittedName>
        <fullName evidence="1">Uncharacterized protein</fullName>
    </submittedName>
</protein>
<evidence type="ECO:0000313" key="1">
    <source>
        <dbReference type="EMBL" id="KHE91792.1"/>
    </source>
</evidence>
<evidence type="ECO:0000313" key="2">
    <source>
        <dbReference type="Proteomes" id="UP000030652"/>
    </source>
</evidence>
<accession>A0A0B0EFB1</accession>
<dbReference type="AlphaFoldDB" id="A0A0B0EFB1"/>
<gene>
    <name evidence="1" type="ORF">SCABRO_02493</name>
</gene>
<dbReference type="eggNOG" id="COG2189">
    <property type="taxonomic scope" value="Bacteria"/>
</dbReference>
<name>A0A0B0EFB1_9BACT</name>
<dbReference type="Proteomes" id="UP000030652">
    <property type="component" value="Unassembled WGS sequence"/>
</dbReference>
<reference evidence="1 2" key="1">
    <citation type="submission" date="2014-10" db="EMBL/GenBank/DDBJ databases">
        <title>Draft genome of anammox bacterium scalindua brodae, obtained using differential coverage binning of sequence data from two enrichment reactors.</title>
        <authorList>
            <person name="Speth D.R."/>
            <person name="Russ L."/>
            <person name="Kartal B."/>
            <person name="Op den Camp H.J."/>
            <person name="Dutilh B.E."/>
            <person name="Jetten M.S."/>
        </authorList>
    </citation>
    <scope>NUCLEOTIDE SEQUENCE [LARGE SCALE GENOMIC DNA]</scope>
    <source>
        <strain evidence="1">RU1</strain>
    </source>
</reference>
<comment type="caution">
    <text evidence="1">The sequence shown here is derived from an EMBL/GenBank/DDBJ whole genome shotgun (WGS) entry which is preliminary data.</text>
</comment>
<organism evidence="1 2">
    <name type="scientific">Candidatus Scalindua brodae</name>
    <dbReference type="NCBI Taxonomy" id="237368"/>
    <lineage>
        <taxon>Bacteria</taxon>
        <taxon>Pseudomonadati</taxon>
        <taxon>Planctomycetota</taxon>
        <taxon>Candidatus Brocadiia</taxon>
        <taxon>Candidatus Brocadiales</taxon>
        <taxon>Candidatus Scalinduaceae</taxon>
        <taxon>Candidatus Scalindua</taxon>
    </lineage>
</organism>
<sequence>METQYVKLKKILRQMFQMDQADLDFGIYRIMNQKREEIEQFLDEELLPISLDWKTTRTLLACPPCCLVRAKLFLDYCRK</sequence>
<dbReference type="EMBL" id="JRYO01000177">
    <property type="protein sequence ID" value="KHE91792.1"/>
    <property type="molecule type" value="Genomic_DNA"/>
</dbReference>